<reference evidence="15" key="1">
    <citation type="submission" date="2014-07" db="EMBL/GenBank/DDBJ databases">
        <title>Identification of a novel salt tolerance gene in wild soybean by whole-genome sequencing.</title>
        <authorList>
            <person name="Lam H.-M."/>
            <person name="Qi X."/>
            <person name="Li M.-W."/>
            <person name="Liu X."/>
            <person name="Xie M."/>
            <person name="Ni M."/>
            <person name="Xu X."/>
        </authorList>
    </citation>
    <scope>NUCLEOTIDE SEQUENCE [LARGE SCALE GENOMIC DNA]</scope>
    <source>
        <tissue evidence="15">Root</tissue>
    </source>
</reference>
<dbReference type="CDD" id="cd09270">
    <property type="entry name" value="RNase_H2-B"/>
    <property type="match status" value="1"/>
</dbReference>
<evidence type="ECO:0000256" key="6">
    <source>
        <dbReference type="ARBA" id="ARBA00023027"/>
    </source>
</evidence>
<keyword evidence="5" id="KW-0560">Oxidoreductase</keyword>
<dbReference type="Proteomes" id="UP000053555">
    <property type="component" value="Unassembled WGS sequence"/>
</dbReference>
<evidence type="ECO:0000256" key="9">
    <source>
        <dbReference type="ARBA" id="ARBA00025782"/>
    </source>
</evidence>
<keyword evidence="7" id="KW-0539">Nucleus</keyword>
<evidence type="ECO:0000256" key="3">
    <source>
        <dbReference type="ARBA" id="ARBA00019062"/>
    </source>
</evidence>
<evidence type="ECO:0000256" key="8">
    <source>
        <dbReference type="ARBA" id="ARBA00024778"/>
    </source>
</evidence>
<comment type="catalytic activity">
    <reaction evidence="12">
        <text>[protein]-dithiol + NADP(+) = [protein]-disulfide + NADPH + H(+)</text>
        <dbReference type="Rhea" id="RHEA:18753"/>
        <dbReference type="Rhea" id="RHEA-COMP:10593"/>
        <dbReference type="Rhea" id="RHEA-COMP:10594"/>
        <dbReference type="ChEBI" id="CHEBI:15378"/>
        <dbReference type="ChEBI" id="CHEBI:29950"/>
        <dbReference type="ChEBI" id="CHEBI:50058"/>
        <dbReference type="ChEBI" id="CHEBI:57783"/>
        <dbReference type="ChEBI" id="CHEBI:58349"/>
        <dbReference type="EC" id="1.8.1.8"/>
    </reaction>
</comment>
<dbReference type="PANTHER" id="PTHR13871:SF81">
    <property type="entry name" value="NUCLEOREDOXIN 3-RELATED"/>
    <property type="match status" value="1"/>
</dbReference>
<dbReference type="GO" id="GO:0004791">
    <property type="term" value="F:thioredoxin-disulfide reductase (NADPH) activity"/>
    <property type="evidence" value="ECO:0007669"/>
    <property type="project" value="InterPro"/>
</dbReference>
<evidence type="ECO:0000256" key="11">
    <source>
        <dbReference type="ARBA" id="ARBA00047388"/>
    </source>
</evidence>
<dbReference type="GO" id="GO:0005634">
    <property type="term" value="C:nucleus"/>
    <property type="evidence" value="ECO:0007669"/>
    <property type="project" value="UniProtKB-SubCell"/>
</dbReference>
<dbReference type="PROSITE" id="PS51352">
    <property type="entry name" value="THIOREDOXIN_2"/>
    <property type="match status" value="2"/>
</dbReference>
<evidence type="ECO:0000256" key="7">
    <source>
        <dbReference type="ARBA" id="ARBA00023242"/>
    </source>
</evidence>
<dbReference type="Gene3D" id="3.40.30.10">
    <property type="entry name" value="Glutaredoxin"/>
    <property type="match status" value="2"/>
</dbReference>
<dbReference type="FunFam" id="2.20.25.530:FF:000002">
    <property type="entry name" value="Ribonuclease H2 subunit B"/>
    <property type="match status" value="1"/>
</dbReference>
<dbReference type="Gene3D" id="1.10.20.120">
    <property type="match status" value="1"/>
</dbReference>
<dbReference type="InterPro" id="IPR046349">
    <property type="entry name" value="C1-like_sf"/>
</dbReference>
<organism evidence="15">
    <name type="scientific">Glycine soja</name>
    <name type="common">Wild soybean</name>
    <dbReference type="NCBI Taxonomy" id="3848"/>
    <lineage>
        <taxon>Eukaryota</taxon>
        <taxon>Viridiplantae</taxon>
        <taxon>Streptophyta</taxon>
        <taxon>Embryophyta</taxon>
        <taxon>Tracheophyta</taxon>
        <taxon>Spermatophyta</taxon>
        <taxon>Magnoliopsida</taxon>
        <taxon>eudicotyledons</taxon>
        <taxon>Gunneridae</taxon>
        <taxon>Pentapetalae</taxon>
        <taxon>rosids</taxon>
        <taxon>fabids</taxon>
        <taxon>Fabales</taxon>
        <taxon>Fabaceae</taxon>
        <taxon>Papilionoideae</taxon>
        <taxon>50 kb inversion clade</taxon>
        <taxon>NPAAA clade</taxon>
        <taxon>indigoferoid/millettioid clade</taxon>
        <taxon>Phaseoleae</taxon>
        <taxon>Glycine</taxon>
        <taxon>Glycine subgen. Soja</taxon>
    </lineage>
</organism>
<keyword evidence="4" id="KW-0677">Repeat</keyword>
<dbReference type="PANTHER" id="PTHR13871">
    <property type="entry name" value="THIOREDOXIN"/>
    <property type="match status" value="1"/>
</dbReference>
<dbReference type="Pfam" id="PF09468">
    <property type="entry name" value="RNase_H2-Ydr279"/>
    <property type="match status" value="1"/>
</dbReference>
<comment type="subcellular location">
    <subcellularLocation>
        <location evidence="1">Nucleus</location>
    </subcellularLocation>
</comment>
<dbReference type="SUPFAM" id="SSF57889">
    <property type="entry name" value="Cysteine-rich domain"/>
    <property type="match status" value="1"/>
</dbReference>
<evidence type="ECO:0000256" key="4">
    <source>
        <dbReference type="ARBA" id="ARBA00022737"/>
    </source>
</evidence>
<dbReference type="InterPro" id="IPR052259">
    <property type="entry name" value="Nucleoredoxin-like"/>
</dbReference>
<evidence type="ECO:0000256" key="13">
    <source>
        <dbReference type="SAM" id="MobiDB-lite"/>
    </source>
</evidence>
<evidence type="ECO:0000256" key="12">
    <source>
        <dbReference type="ARBA" id="ARBA00047804"/>
    </source>
</evidence>
<comment type="similarity">
    <text evidence="9">Belongs to the nucleoredoxin family.</text>
</comment>
<dbReference type="InterPro" id="IPR019024">
    <property type="entry name" value="RNase_H2_suB_wHTH"/>
</dbReference>
<gene>
    <name evidence="15" type="ORF">glysoja_025121</name>
</gene>
<protein>
    <recommendedName>
        <fullName evidence="3">Ribonuclease H2 subunit B</fullName>
        <ecNumber evidence="2">1.8.1.8</ecNumber>
    </recommendedName>
    <alternativeName>
        <fullName evidence="10">Ribonuclease HI subunit B</fullName>
    </alternativeName>
</protein>
<evidence type="ECO:0000256" key="1">
    <source>
        <dbReference type="ARBA" id="ARBA00004123"/>
    </source>
</evidence>
<dbReference type="GO" id="GO:0032299">
    <property type="term" value="C:ribonuclease H2 complex"/>
    <property type="evidence" value="ECO:0007669"/>
    <property type="project" value="InterPro"/>
</dbReference>
<sequence length="659" mass="75315">MSWCDSVQEPRILVAPDPGTDGNGLGQMISLRHPKSGNATQYLFVNGMLQELQWFKNLYGSWFLGDYITEDGRMYLSTPIDPVFIMLPIFEEARMKKGDDLGRFRQLDEILFIDGYPGYMQLMSVVENCMLVVSEVKEIGSSKFFRLDDSKVLRWLCYKVCQLKQTLPKLDKNYAVQSEKDTLIDAVSILGEYLKEKPWLQLLCDHLKLNILEVTGKAQVNAEESNPGLRNELQEQSNDKKATTAKKGRQAKKVSRKLIKGENICFYQALMAGLNFEATYTDNHDILKIFAAEGVEFLLSCEGKVPVSECNGKIICLFFTANWCRPCRAFIPRLVELYETLRKRGINLEIIFISFDRDEDGFKEHFKNMPWLAVPFDVSLHRRLIDRYRIDRIPSFVPLCSDGITIEEDLIGCIEDYGADAFPFTRKRHEELKAIDIRKREEANLEELLGHKGCHFLISGDDRKVPISELAGKTIGLYFGAYWSPPCCAFTVQLTDAYNNLKVEKGDCFEIVLISTDRDLEEFNVNKSSMPWLAVPYEDRTRHDLRRIFDVKGIPALVLIGPDGKVISVNGKLMVSSYGAEAFPFTESRIRDLEAALRKEGEALPQQVEDVKHEHVLKLDMAKAYVCDSCKKQGKFWTFSCDVCDYDLHPSCLEKVNKD</sequence>
<comment type="function">
    <text evidence="8">Non catalytic subunit of RNase H2, an endonuclease that specifically degrades the RNA of RNA:DNA hybrids. Participates in DNA replication, possibly by mediating the removal of lagging-strand Okazaki fragment RNA primers during DNA replication. Mediates the excision of single ribonucleotides from DNA:RNA duplexes.</text>
</comment>
<evidence type="ECO:0000313" key="15">
    <source>
        <dbReference type="EMBL" id="KHN18231.1"/>
    </source>
</evidence>
<accession>A0A0B2Q9C3</accession>
<feature type="domain" description="Thioredoxin" evidence="14">
    <location>
        <begin position="447"/>
        <end position="595"/>
    </location>
</feature>
<dbReference type="AlphaFoldDB" id="A0A0B2Q9C3"/>
<name>A0A0B2Q9C3_GLYSO</name>
<feature type="region of interest" description="Disordered" evidence="13">
    <location>
        <begin position="224"/>
        <end position="249"/>
    </location>
</feature>
<evidence type="ECO:0000256" key="5">
    <source>
        <dbReference type="ARBA" id="ARBA00023002"/>
    </source>
</evidence>
<evidence type="ECO:0000259" key="14">
    <source>
        <dbReference type="PROSITE" id="PS51352"/>
    </source>
</evidence>
<dbReference type="InterPro" id="IPR041195">
    <property type="entry name" value="Rnh202_N"/>
</dbReference>
<evidence type="ECO:0000256" key="2">
    <source>
        <dbReference type="ARBA" id="ARBA00012612"/>
    </source>
</evidence>
<comment type="catalytic activity">
    <reaction evidence="11">
        <text>[protein]-dithiol + NAD(+) = [protein]-disulfide + NADH + H(+)</text>
        <dbReference type="Rhea" id="RHEA:18749"/>
        <dbReference type="Rhea" id="RHEA-COMP:10593"/>
        <dbReference type="Rhea" id="RHEA-COMP:10594"/>
        <dbReference type="ChEBI" id="CHEBI:15378"/>
        <dbReference type="ChEBI" id="CHEBI:29950"/>
        <dbReference type="ChEBI" id="CHEBI:50058"/>
        <dbReference type="ChEBI" id="CHEBI:57540"/>
        <dbReference type="ChEBI" id="CHEBI:57945"/>
        <dbReference type="EC" id="1.8.1.8"/>
    </reaction>
</comment>
<dbReference type="CDD" id="cd03009">
    <property type="entry name" value="TryX_like_TryX_NRX"/>
    <property type="match status" value="1"/>
</dbReference>
<dbReference type="InterPro" id="IPR004146">
    <property type="entry name" value="DC1"/>
</dbReference>
<evidence type="ECO:0000256" key="10">
    <source>
        <dbReference type="ARBA" id="ARBA00033464"/>
    </source>
</evidence>
<dbReference type="EC" id="1.8.1.8" evidence="2"/>
<dbReference type="InterPro" id="IPR012336">
    <property type="entry name" value="Thioredoxin-like_fold"/>
</dbReference>
<dbReference type="InterPro" id="IPR013766">
    <property type="entry name" value="Thioredoxin_domain"/>
</dbReference>
<dbReference type="FunFam" id="1.10.20.120:FF:000003">
    <property type="entry name" value="Ribonuclease H2 subunit B"/>
    <property type="match status" value="1"/>
</dbReference>
<dbReference type="InterPro" id="IPR045870">
    <property type="entry name" value="TryX_NRX_thioredoxin_dom"/>
</dbReference>
<dbReference type="Gene3D" id="2.20.25.530">
    <property type="match status" value="1"/>
</dbReference>
<dbReference type="InterPro" id="IPR036249">
    <property type="entry name" value="Thioredoxin-like_sf"/>
</dbReference>
<dbReference type="Pfam" id="PF13905">
    <property type="entry name" value="Thioredoxin_8"/>
    <property type="match status" value="2"/>
</dbReference>
<dbReference type="InterPro" id="IPR040456">
    <property type="entry name" value="RNase_H2_suB"/>
</dbReference>
<dbReference type="SUPFAM" id="SSF52833">
    <property type="entry name" value="Thioredoxin-like"/>
    <property type="match status" value="2"/>
</dbReference>
<dbReference type="Pfam" id="PF03107">
    <property type="entry name" value="C1_2"/>
    <property type="match status" value="1"/>
</dbReference>
<dbReference type="EMBL" id="KN659929">
    <property type="protein sequence ID" value="KHN18231.1"/>
    <property type="molecule type" value="Genomic_DNA"/>
</dbReference>
<feature type="domain" description="Thioredoxin" evidence="14">
    <location>
        <begin position="286"/>
        <end position="440"/>
    </location>
</feature>
<dbReference type="Pfam" id="PF17745">
    <property type="entry name" value="Ydr279_N"/>
    <property type="match status" value="1"/>
</dbReference>
<keyword evidence="6" id="KW-0520">NAD</keyword>
<proteinExistence type="inferred from homology"/>